<evidence type="ECO:0000313" key="2">
    <source>
        <dbReference type="EMBL" id="RLN23124.1"/>
    </source>
</evidence>
<gene>
    <name evidence="2" type="ORF">C2845_PM07G03430</name>
</gene>
<keyword evidence="3" id="KW-1185">Reference proteome</keyword>
<name>A0A3L6SMX9_PANMI</name>
<comment type="caution">
    <text evidence="2">The sequence shown here is derived from an EMBL/GenBank/DDBJ whole genome shotgun (WGS) entry which is preliminary data.</text>
</comment>
<feature type="region of interest" description="Disordered" evidence="1">
    <location>
        <begin position="1"/>
        <end position="38"/>
    </location>
</feature>
<dbReference type="EMBL" id="PQIB02000004">
    <property type="protein sequence ID" value="RLN23124.1"/>
    <property type="molecule type" value="Genomic_DNA"/>
</dbReference>
<dbReference type="AlphaFoldDB" id="A0A3L6SMX9"/>
<proteinExistence type="predicted"/>
<sequence>MEQASPAGVAEKPNGFRHHLGARSGEFSPGWRPQRGGTSEIPRFRHGWLRPRRRSSIWQCGRSLIWWFLAGKDRLDSSPLLGVDFHCQSSPLEWSMERCSEFASKDLCNGGGLENDVPPCRKTEVLSQTTWKIGMLAGEMKDELFDFLMKTGGNFEMSQVPSHLAHLLAATI</sequence>
<dbReference type="Proteomes" id="UP000275267">
    <property type="component" value="Unassembled WGS sequence"/>
</dbReference>
<reference evidence="3" key="1">
    <citation type="journal article" date="2019" name="Nat. Commun.">
        <title>The genome of broomcorn millet.</title>
        <authorList>
            <person name="Zou C."/>
            <person name="Miki D."/>
            <person name="Li D."/>
            <person name="Tang Q."/>
            <person name="Xiao L."/>
            <person name="Rajput S."/>
            <person name="Deng P."/>
            <person name="Jia W."/>
            <person name="Huang R."/>
            <person name="Zhang M."/>
            <person name="Sun Y."/>
            <person name="Hu J."/>
            <person name="Fu X."/>
            <person name="Schnable P.S."/>
            <person name="Li F."/>
            <person name="Zhang H."/>
            <person name="Feng B."/>
            <person name="Zhu X."/>
            <person name="Liu R."/>
            <person name="Schnable J.C."/>
            <person name="Zhu J.-K."/>
            <person name="Zhang H."/>
        </authorList>
    </citation>
    <scope>NUCLEOTIDE SEQUENCE [LARGE SCALE GENOMIC DNA]</scope>
</reference>
<evidence type="ECO:0000256" key="1">
    <source>
        <dbReference type="SAM" id="MobiDB-lite"/>
    </source>
</evidence>
<organism evidence="2 3">
    <name type="scientific">Panicum miliaceum</name>
    <name type="common">Proso millet</name>
    <name type="synonym">Broomcorn millet</name>
    <dbReference type="NCBI Taxonomy" id="4540"/>
    <lineage>
        <taxon>Eukaryota</taxon>
        <taxon>Viridiplantae</taxon>
        <taxon>Streptophyta</taxon>
        <taxon>Embryophyta</taxon>
        <taxon>Tracheophyta</taxon>
        <taxon>Spermatophyta</taxon>
        <taxon>Magnoliopsida</taxon>
        <taxon>Liliopsida</taxon>
        <taxon>Poales</taxon>
        <taxon>Poaceae</taxon>
        <taxon>PACMAD clade</taxon>
        <taxon>Panicoideae</taxon>
        <taxon>Panicodae</taxon>
        <taxon>Paniceae</taxon>
        <taxon>Panicinae</taxon>
        <taxon>Panicum</taxon>
        <taxon>Panicum sect. Panicum</taxon>
    </lineage>
</organism>
<protein>
    <submittedName>
        <fullName evidence="2">Uncharacterized protein</fullName>
    </submittedName>
</protein>
<evidence type="ECO:0000313" key="3">
    <source>
        <dbReference type="Proteomes" id="UP000275267"/>
    </source>
</evidence>
<accession>A0A3L6SMX9</accession>